<evidence type="ECO:0000313" key="3">
    <source>
        <dbReference type="Proteomes" id="UP000031737"/>
    </source>
</evidence>
<protein>
    <submittedName>
        <fullName evidence="2">Uncharacterized protein</fullName>
    </submittedName>
</protein>
<accession>A0A061J6Y0</accession>
<keyword evidence="3" id="KW-1185">Reference proteome</keyword>
<dbReference type="Proteomes" id="UP000031737">
    <property type="component" value="Unassembled WGS sequence"/>
</dbReference>
<feature type="transmembrane region" description="Helical" evidence="1">
    <location>
        <begin position="6"/>
        <end position="27"/>
    </location>
</feature>
<reference evidence="2 3" key="1">
    <citation type="submission" date="2013-07" db="EMBL/GenBank/DDBJ databases">
        <authorList>
            <person name="Stoco P.H."/>
            <person name="Wagner G."/>
            <person name="Gerber A."/>
            <person name="Zaha A."/>
            <person name="Thompson C."/>
            <person name="Bartholomeu D.C."/>
            <person name="Luckemeyer D.D."/>
            <person name="Bahia D."/>
            <person name="Loreto E."/>
            <person name="Prestes E.B."/>
            <person name="Lima F.M."/>
            <person name="Rodrigues-Luiz G."/>
            <person name="Vallejo G.A."/>
            <person name="Filho J.F."/>
            <person name="Monteiro K.M."/>
            <person name="Tyler K.M."/>
            <person name="de Almeida L.G."/>
            <person name="Ortiz M.F."/>
            <person name="Siervo M.A."/>
            <person name="de Moraes M.H."/>
            <person name="Cunha O.L."/>
            <person name="Mendonca-Neto R."/>
            <person name="Silva R."/>
            <person name="Teixeira S.M."/>
            <person name="Murta S.M."/>
            <person name="Sincero T.C."/>
            <person name="Mendes T.A."/>
            <person name="Urmenyi T.P."/>
            <person name="Silva V.G."/>
            <person name="da Rocha W.D."/>
            <person name="Andersson B."/>
            <person name="Romanha A.J."/>
            <person name="Steindel M."/>
            <person name="de Vasconcelos A.T."/>
            <person name="Grisard E.C."/>
        </authorList>
    </citation>
    <scope>NUCLEOTIDE SEQUENCE [LARGE SCALE GENOMIC DNA]</scope>
    <source>
        <strain evidence="2 3">SC58</strain>
    </source>
</reference>
<gene>
    <name evidence="2" type="ORF">TRSC58_01064</name>
</gene>
<keyword evidence="1" id="KW-0812">Transmembrane</keyword>
<dbReference type="VEuPathDB" id="TriTrypDB:TRSC58_01064"/>
<evidence type="ECO:0000256" key="1">
    <source>
        <dbReference type="SAM" id="Phobius"/>
    </source>
</evidence>
<dbReference type="EMBL" id="AUPL01001064">
    <property type="protein sequence ID" value="ESL11193.1"/>
    <property type="molecule type" value="Genomic_DNA"/>
</dbReference>
<dbReference type="AlphaFoldDB" id="A0A061J6Y0"/>
<comment type="caution">
    <text evidence="2">The sequence shown here is derived from an EMBL/GenBank/DDBJ whole genome shotgun (WGS) entry which is preliminary data.</text>
</comment>
<evidence type="ECO:0000313" key="2">
    <source>
        <dbReference type="EMBL" id="ESL11193.1"/>
    </source>
</evidence>
<keyword evidence="1" id="KW-1133">Transmembrane helix</keyword>
<organism evidence="2 3">
    <name type="scientific">Trypanosoma rangeli SC58</name>
    <dbReference type="NCBI Taxonomy" id="429131"/>
    <lineage>
        <taxon>Eukaryota</taxon>
        <taxon>Discoba</taxon>
        <taxon>Euglenozoa</taxon>
        <taxon>Kinetoplastea</taxon>
        <taxon>Metakinetoplastina</taxon>
        <taxon>Trypanosomatida</taxon>
        <taxon>Trypanosomatidae</taxon>
        <taxon>Trypanosoma</taxon>
        <taxon>Herpetosoma</taxon>
    </lineage>
</organism>
<name>A0A061J6Y0_TRYRA</name>
<proteinExistence type="predicted"/>
<dbReference type="OrthoDB" id="265236at2759"/>
<sequence>MLLLFFFRGFVLFCLTTGGLFIIVLHLQRGAWYFSVMPLTPNDDIVEISRRCDFLRMALANADDAFKTDPTLKYMYLCEVSGERPNPTFLCFSKGTYGSRLDLHRDYLSQRAILPIILTLPFVSMAQAHQSSRGASHHHPHRNLV</sequence>
<keyword evidence="1" id="KW-0472">Membrane</keyword>